<evidence type="ECO:0000256" key="1">
    <source>
        <dbReference type="ARBA" id="ARBA00022741"/>
    </source>
</evidence>
<keyword evidence="8" id="KW-0413">Isomerase</keyword>
<dbReference type="EMBL" id="MN739039">
    <property type="protein sequence ID" value="QHS84976.1"/>
    <property type="molecule type" value="Genomic_DNA"/>
</dbReference>
<keyword evidence="6" id="KW-0238">DNA-binding</keyword>
<dbReference type="InterPro" id="IPR051055">
    <property type="entry name" value="PIF1_helicase"/>
</dbReference>
<sequence length="415" mass="47018">METLNEKQKSILTSILDGKNAFITGFAGSGKSYLIEYIYRVFIEQGKTVELTALTGCAALLINGKTLHSALGIGLAKGTARDLVNRVRRMEGMIAYLNRLNVLIIDEVSMLSDTLFDKIGEMFKIIHGVDKPFGNLQIILVGDMSQLKPVEGDYCFYSESWDRCKIEVSVLTENMRVNNDERFDDLLKSFRWGVVRDIELIEKMKQNKFDGLIKPTKLFSKNKDVDAVNQYELGLLLKENRESFVYKVVYPDNPIKLIESTKYSMDNKVQEYLTLCVGAQVMVTRNLEQNIVNGTRGIVVSLTKTSVTIQLTNGELYNVCYFHVRPDQFETNEKLKKIDFKYLPLTLSWAMSIHKSQGATIDLLEVDLGDSIFACGQAYVALSRAKNSDSVRITNFNPRSVKVSKSVLAFYDKYN</sequence>
<dbReference type="Pfam" id="PF05970">
    <property type="entry name" value="PIF1"/>
    <property type="match status" value="1"/>
</dbReference>
<dbReference type="CDD" id="cd18809">
    <property type="entry name" value="SF1_C_RecD"/>
    <property type="match status" value="1"/>
</dbReference>
<evidence type="ECO:0000256" key="4">
    <source>
        <dbReference type="ARBA" id="ARBA00022806"/>
    </source>
</evidence>
<protein>
    <recommendedName>
        <fullName evidence="12">AAA+ ATPase domain-containing protein</fullName>
    </recommendedName>
</protein>
<keyword evidence="2" id="KW-0227">DNA damage</keyword>
<dbReference type="GO" id="GO:0006281">
    <property type="term" value="P:DNA repair"/>
    <property type="evidence" value="ECO:0007669"/>
    <property type="project" value="InterPro"/>
</dbReference>
<keyword evidence="3" id="KW-0378">Hydrolase</keyword>
<evidence type="ECO:0000313" key="11">
    <source>
        <dbReference type="EMBL" id="QHS84976.1"/>
    </source>
</evidence>
<evidence type="ECO:0000256" key="7">
    <source>
        <dbReference type="ARBA" id="ARBA00023204"/>
    </source>
</evidence>
<organism evidence="11">
    <name type="scientific">viral metagenome</name>
    <dbReference type="NCBI Taxonomy" id="1070528"/>
    <lineage>
        <taxon>unclassified sequences</taxon>
        <taxon>metagenomes</taxon>
        <taxon>organismal metagenomes</taxon>
    </lineage>
</organism>
<evidence type="ECO:0000259" key="9">
    <source>
        <dbReference type="Pfam" id="PF05970"/>
    </source>
</evidence>
<evidence type="ECO:0000256" key="2">
    <source>
        <dbReference type="ARBA" id="ARBA00022763"/>
    </source>
</evidence>
<dbReference type="GO" id="GO:0003678">
    <property type="term" value="F:DNA helicase activity"/>
    <property type="evidence" value="ECO:0007669"/>
    <property type="project" value="InterPro"/>
</dbReference>
<name>A0A6C0AYU7_9ZZZZ</name>
<dbReference type="Pfam" id="PF21530">
    <property type="entry name" value="Pif1_2B_dom"/>
    <property type="match status" value="1"/>
</dbReference>
<evidence type="ECO:0000256" key="5">
    <source>
        <dbReference type="ARBA" id="ARBA00022840"/>
    </source>
</evidence>
<dbReference type="InterPro" id="IPR010285">
    <property type="entry name" value="DNA_helicase_pif1-like_DEAD"/>
</dbReference>
<dbReference type="InterPro" id="IPR027417">
    <property type="entry name" value="P-loop_NTPase"/>
</dbReference>
<dbReference type="Gene3D" id="3.40.50.300">
    <property type="entry name" value="P-loop containing nucleotide triphosphate hydrolases"/>
    <property type="match status" value="1"/>
</dbReference>
<dbReference type="SUPFAM" id="SSF52540">
    <property type="entry name" value="P-loop containing nucleoside triphosphate hydrolases"/>
    <property type="match status" value="2"/>
</dbReference>
<reference evidence="11" key="1">
    <citation type="journal article" date="2020" name="Nature">
        <title>Giant virus diversity and host interactions through global metagenomics.</title>
        <authorList>
            <person name="Schulz F."/>
            <person name="Roux S."/>
            <person name="Paez-Espino D."/>
            <person name="Jungbluth S."/>
            <person name="Walsh D.A."/>
            <person name="Denef V.J."/>
            <person name="McMahon K.D."/>
            <person name="Konstantinidis K.T."/>
            <person name="Eloe-Fadrosh E.A."/>
            <person name="Kyrpides N.C."/>
            <person name="Woyke T."/>
        </authorList>
    </citation>
    <scope>NUCLEOTIDE SEQUENCE</scope>
    <source>
        <strain evidence="11">GVMAG-M-3300009182-67</strain>
    </source>
</reference>
<accession>A0A6C0AYU7</accession>
<proteinExistence type="predicted"/>
<evidence type="ECO:0000256" key="3">
    <source>
        <dbReference type="ARBA" id="ARBA00022801"/>
    </source>
</evidence>
<dbReference type="PANTHER" id="PTHR47642:SF5">
    <property type="entry name" value="ATP-DEPENDENT DNA HELICASE"/>
    <property type="match status" value="1"/>
</dbReference>
<feature type="domain" description="DNA helicase Pif1-like 2B" evidence="10">
    <location>
        <begin position="269"/>
        <end position="302"/>
    </location>
</feature>
<feature type="domain" description="DNA helicase Pif1-like DEAD-box helicase" evidence="9">
    <location>
        <begin position="4"/>
        <end position="181"/>
    </location>
</feature>
<dbReference type="InterPro" id="IPR049163">
    <property type="entry name" value="Pif1-like_2B_dom"/>
</dbReference>
<evidence type="ECO:0008006" key="12">
    <source>
        <dbReference type="Google" id="ProtNLM"/>
    </source>
</evidence>
<dbReference type="PANTHER" id="PTHR47642">
    <property type="entry name" value="ATP-DEPENDENT DNA HELICASE"/>
    <property type="match status" value="1"/>
</dbReference>
<evidence type="ECO:0000256" key="6">
    <source>
        <dbReference type="ARBA" id="ARBA00023125"/>
    </source>
</evidence>
<dbReference type="AlphaFoldDB" id="A0A6C0AYU7"/>
<keyword evidence="4" id="KW-0347">Helicase</keyword>
<evidence type="ECO:0000259" key="10">
    <source>
        <dbReference type="Pfam" id="PF21530"/>
    </source>
</evidence>
<keyword evidence="7" id="KW-0234">DNA repair</keyword>
<keyword evidence="1" id="KW-0547">Nucleotide-binding</keyword>
<keyword evidence="5" id="KW-0067">ATP-binding</keyword>
<dbReference type="GO" id="GO:0000723">
    <property type="term" value="P:telomere maintenance"/>
    <property type="evidence" value="ECO:0007669"/>
    <property type="project" value="InterPro"/>
</dbReference>
<evidence type="ECO:0000256" key="8">
    <source>
        <dbReference type="ARBA" id="ARBA00023235"/>
    </source>
</evidence>